<reference evidence="1 2" key="1">
    <citation type="submission" date="2019-12" db="EMBL/GenBank/DDBJ databases">
        <title>Novel species isolated from a subtropical stream in China.</title>
        <authorList>
            <person name="Lu H."/>
        </authorList>
    </citation>
    <scope>NUCLEOTIDE SEQUENCE [LARGE SCALE GENOMIC DNA]</scope>
    <source>
        <strain evidence="1 2">DS3</strain>
    </source>
</reference>
<dbReference type="SUPFAM" id="SSF55469">
    <property type="entry name" value="FMN-dependent nitroreductase-like"/>
    <property type="match status" value="1"/>
</dbReference>
<gene>
    <name evidence="1" type="ORF">GTP41_24235</name>
</gene>
<comment type="caution">
    <text evidence="1">The sequence shown here is derived from an EMBL/GenBank/DDBJ whole genome shotgun (WGS) entry which is preliminary data.</text>
</comment>
<name>A0A6N9HNF6_9BURK</name>
<sequence>MTTIEQILDLARWAPSGDNTQVWRFELLGPDQVAVHCHDTRDHVVYDLDGHPSQVAHGALLETLAIAASAHGLRADVARRPGQPDTHPVYDVRLVPDAAIAPSPLLPVITTRSVQRRPLSTRALTAQEKQALEAAVGPAHQVQWIEGFGGRWAAARLMFNNAKLRLTMPEAYEVHRRIIDWGKTHSSDKVPDQALGVDNGTLALMKWAMASWERVNTMNTLMGTWAPRLQMDLVPSLACGAHFVLRARQAPAGIDDYVAAGRATQRFWLTAAALGLQLQPEMTPLIFGRYVRNELRFTRLDALQERARRLYAQLCRVTGPDPSTAMFMGRLGAGKAPSARSLRKPLAELMK</sequence>
<dbReference type="Proteomes" id="UP000448575">
    <property type="component" value="Unassembled WGS sequence"/>
</dbReference>
<organism evidence="1 2">
    <name type="scientific">Pseudoduganella guangdongensis</name>
    <dbReference type="NCBI Taxonomy" id="2692179"/>
    <lineage>
        <taxon>Bacteria</taxon>
        <taxon>Pseudomonadati</taxon>
        <taxon>Pseudomonadota</taxon>
        <taxon>Betaproteobacteria</taxon>
        <taxon>Burkholderiales</taxon>
        <taxon>Oxalobacteraceae</taxon>
        <taxon>Telluria group</taxon>
        <taxon>Pseudoduganella</taxon>
    </lineage>
</organism>
<dbReference type="GO" id="GO:0016491">
    <property type="term" value="F:oxidoreductase activity"/>
    <property type="evidence" value="ECO:0007669"/>
    <property type="project" value="InterPro"/>
</dbReference>
<dbReference type="AlphaFoldDB" id="A0A6N9HNF6"/>
<dbReference type="RefSeq" id="WP_161028155.1">
    <property type="nucleotide sequence ID" value="NZ_WWCJ01000026.1"/>
</dbReference>
<dbReference type="InterPro" id="IPR000415">
    <property type="entry name" value="Nitroreductase-like"/>
</dbReference>
<keyword evidence="2" id="KW-1185">Reference proteome</keyword>
<proteinExistence type="predicted"/>
<evidence type="ECO:0000313" key="2">
    <source>
        <dbReference type="Proteomes" id="UP000448575"/>
    </source>
</evidence>
<protein>
    <submittedName>
        <fullName evidence="1">Molybdopterin biosynthesis protein MoeY</fullName>
    </submittedName>
</protein>
<evidence type="ECO:0000313" key="1">
    <source>
        <dbReference type="EMBL" id="MYN05208.1"/>
    </source>
</evidence>
<accession>A0A6N9HNF6</accession>
<dbReference type="EMBL" id="WWCJ01000026">
    <property type="protein sequence ID" value="MYN05208.1"/>
    <property type="molecule type" value="Genomic_DNA"/>
</dbReference>
<dbReference type="Gene3D" id="3.40.109.10">
    <property type="entry name" value="NADH Oxidase"/>
    <property type="match status" value="2"/>
</dbReference>